<protein>
    <submittedName>
        <fullName evidence="4">Uncharacterized protein</fullName>
    </submittedName>
</protein>
<dbReference type="EMBL" id="BMAW01085977">
    <property type="protein sequence ID" value="GFU45407.1"/>
    <property type="molecule type" value="Genomic_DNA"/>
</dbReference>
<evidence type="ECO:0000313" key="4">
    <source>
        <dbReference type="EMBL" id="GFU45407.1"/>
    </source>
</evidence>
<proteinExistence type="predicted"/>
<sequence length="235" mass="26206">MAIVNDILPEFFVVEPMDWEDSIQAEEPMDWDYVHYLEPENDIMEWEESPPQVCTLFAPKVGEISQNVSTPVPSDVGECPESKILEPLKTVSPIADQVVREISKTEVSEQVSTVVETTPRVQRKEVPSELPEITRRKVRSRPKIKSGSAGPLPFTSALLLASPVAERRSSSNWKMKTLFVYLAISSSGWLHGVSLIPPCVTPMWASYPSRPSRRAPGMFSTFVQILMTAMAGIAF</sequence>
<evidence type="ECO:0000313" key="1">
    <source>
        <dbReference type="EMBL" id="GFT82627.1"/>
    </source>
</evidence>
<accession>A0A8X6UT04</accession>
<dbReference type="EMBL" id="BMAW01031163">
    <property type="protein sequence ID" value="GFU19925.1"/>
    <property type="molecule type" value="Genomic_DNA"/>
</dbReference>
<dbReference type="Proteomes" id="UP000887013">
    <property type="component" value="Unassembled WGS sequence"/>
</dbReference>
<name>A0A8X6UT04_NEPPI</name>
<dbReference type="EMBL" id="BMAW01028590">
    <property type="protein sequence ID" value="GFU08188.1"/>
    <property type="molecule type" value="Genomic_DNA"/>
</dbReference>
<evidence type="ECO:0000313" key="2">
    <source>
        <dbReference type="EMBL" id="GFU08188.1"/>
    </source>
</evidence>
<reference evidence="4" key="1">
    <citation type="submission" date="2020-08" db="EMBL/GenBank/DDBJ databases">
        <title>Multicomponent nature underlies the extraordinary mechanical properties of spider dragline silk.</title>
        <authorList>
            <person name="Kono N."/>
            <person name="Nakamura H."/>
            <person name="Mori M."/>
            <person name="Yoshida Y."/>
            <person name="Ohtoshi R."/>
            <person name="Malay A.D."/>
            <person name="Moran D.A.P."/>
            <person name="Tomita M."/>
            <person name="Numata K."/>
            <person name="Arakawa K."/>
        </authorList>
    </citation>
    <scope>NUCLEOTIDE SEQUENCE</scope>
</reference>
<keyword evidence="5" id="KW-1185">Reference proteome</keyword>
<dbReference type="AlphaFoldDB" id="A0A8X6UT04"/>
<organism evidence="4 5">
    <name type="scientific">Nephila pilipes</name>
    <name type="common">Giant wood spider</name>
    <name type="synonym">Nephila maculata</name>
    <dbReference type="NCBI Taxonomy" id="299642"/>
    <lineage>
        <taxon>Eukaryota</taxon>
        <taxon>Metazoa</taxon>
        <taxon>Ecdysozoa</taxon>
        <taxon>Arthropoda</taxon>
        <taxon>Chelicerata</taxon>
        <taxon>Arachnida</taxon>
        <taxon>Araneae</taxon>
        <taxon>Araneomorphae</taxon>
        <taxon>Entelegynae</taxon>
        <taxon>Araneoidea</taxon>
        <taxon>Nephilidae</taxon>
        <taxon>Nephila</taxon>
    </lineage>
</organism>
<dbReference type="EMBL" id="BMAW01072393">
    <property type="protein sequence ID" value="GFT82627.1"/>
    <property type="molecule type" value="Genomic_DNA"/>
</dbReference>
<gene>
    <name evidence="3" type="ORF">NPIL_342901</name>
    <name evidence="2" type="ORF">NPIL_551951</name>
    <name evidence="1" type="ORF">NPIL_634901</name>
    <name evidence="4" type="ORF">NPIL_678531</name>
</gene>
<evidence type="ECO:0000313" key="3">
    <source>
        <dbReference type="EMBL" id="GFU19925.1"/>
    </source>
</evidence>
<comment type="caution">
    <text evidence="4">The sequence shown here is derived from an EMBL/GenBank/DDBJ whole genome shotgun (WGS) entry which is preliminary data.</text>
</comment>
<evidence type="ECO:0000313" key="5">
    <source>
        <dbReference type="Proteomes" id="UP000887013"/>
    </source>
</evidence>